<dbReference type="Proteomes" id="UP000641932">
    <property type="component" value="Unassembled WGS sequence"/>
</dbReference>
<dbReference type="GO" id="GO:0019284">
    <property type="term" value="P:L-methionine salvage from S-adenosylmethionine"/>
    <property type="evidence" value="ECO:0007669"/>
    <property type="project" value="TreeGrafter"/>
</dbReference>
<evidence type="ECO:0000259" key="1">
    <source>
        <dbReference type="Pfam" id="PF01048"/>
    </source>
</evidence>
<keyword evidence="2" id="KW-0449">Lipoprotein</keyword>
<dbReference type="SUPFAM" id="SSF53167">
    <property type="entry name" value="Purine and uridine phosphorylases"/>
    <property type="match status" value="1"/>
</dbReference>
<gene>
    <name evidence="2" type="ORF">GCM10012280_50470</name>
</gene>
<dbReference type="Gene3D" id="3.40.50.1580">
    <property type="entry name" value="Nucleoside phosphorylase domain"/>
    <property type="match status" value="1"/>
</dbReference>
<feature type="domain" description="Nucleoside phosphorylase" evidence="1">
    <location>
        <begin position="34"/>
        <end position="178"/>
    </location>
</feature>
<name>A0A917ZVX3_9ACTN</name>
<dbReference type="InterPro" id="IPR035994">
    <property type="entry name" value="Nucleoside_phosphorylase_sf"/>
</dbReference>
<evidence type="ECO:0000313" key="3">
    <source>
        <dbReference type="Proteomes" id="UP000641932"/>
    </source>
</evidence>
<accession>A0A917ZVX3</accession>
<dbReference type="PANTHER" id="PTHR46832:SF1">
    <property type="entry name" value="5'-METHYLTHIOADENOSINE_S-ADENOSYLHOMOCYSTEINE NUCLEOSIDASE"/>
    <property type="match status" value="1"/>
</dbReference>
<sequence>MTASSPSRPPLLLVCALGIERRALRGADLRGAAAPVAVLRTGMGPRAAEAAVRAAMGAFGGHGGAAVLATGFCAGLVPGMRPGDVVVASEVREAGGADGDAAVACPESERLSSALRDHGFSVHTGPMASADHVVRGRERAELYSRGAIAVDMESSATLRAALAAGDRTAAAVRVVVDTPEYELLRPGTLRTGVTAFRTLRSVVPAFIDWHRSLAGTAPAPTQASPSLVARPRAAGALLFWR</sequence>
<evidence type="ECO:0000313" key="2">
    <source>
        <dbReference type="EMBL" id="GGO94789.1"/>
    </source>
</evidence>
<dbReference type="RefSeq" id="WP_189134082.1">
    <property type="nucleotide sequence ID" value="NZ_BMMS01000024.1"/>
</dbReference>
<dbReference type="InterPro" id="IPR000845">
    <property type="entry name" value="Nucleoside_phosphorylase_d"/>
</dbReference>
<keyword evidence="3" id="KW-1185">Reference proteome</keyword>
<comment type="caution">
    <text evidence="2">The sequence shown here is derived from an EMBL/GenBank/DDBJ whole genome shotgun (WGS) entry which is preliminary data.</text>
</comment>
<reference evidence="2" key="1">
    <citation type="journal article" date="2014" name="Int. J. Syst. Evol. Microbiol.">
        <title>Complete genome sequence of Corynebacterium casei LMG S-19264T (=DSM 44701T), isolated from a smear-ripened cheese.</title>
        <authorList>
            <consortium name="US DOE Joint Genome Institute (JGI-PGF)"/>
            <person name="Walter F."/>
            <person name="Albersmeier A."/>
            <person name="Kalinowski J."/>
            <person name="Ruckert C."/>
        </authorList>
    </citation>
    <scope>NUCLEOTIDE SEQUENCE</scope>
    <source>
        <strain evidence="2">CGMCC 4.7201</strain>
    </source>
</reference>
<dbReference type="AlphaFoldDB" id="A0A917ZVX3"/>
<dbReference type="EMBL" id="BMMS01000024">
    <property type="protein sequence ID" value="GGO94789.1"/>
    <property type="molecule type" value="Genomic_DNA"/>
</dbReference>
<dbReference type="GO" id="GO:0008930">
    <property type="term" value="F:methylthioadenosine nucleosidase activity"/>
    <property type="evidence" value="ECO:0007669"/>
    <property type="project" value="TreeGrafter"/>
</dbReference>
<dbReference type="GO" id="GO:0008782">
    <property type="term" value="F:adenosylhomocysteine nucleosidase activity"/>
    <property type="evidence" value="ECO:0007669"/>
    <property type="project" value="TreeGrafter"/>
</dbReference>
<protein>
    <submittedName>
        <fullName evidence="2">Lipoprotein</fullName>
    </submittedName>
</protein>
<reference evidence="2" key="2">
    <citation type="submission" date="2020-09" db="EMBL/GenBank/DDBJ databases">
        <authorList>
            <person name="Sun Q."/>
            <person name="Zhou Y."/>
        </authorList>
    </citation>
    <scope>NUCLEOTIDE SEQUENCE</scope>
    <source>
        <strain evidence="2">CGMCC 4.7201</strain>
    </source>
</reference>
<dbReference type="Pfam" id="PF01048">
    <property type="entry name" value="PNP_UDP_1"/>
    <property type="match status" value="1"/>
</dbReference>
<dbReference type="GO" id="GO:0005829">
    <property type="term" value="C:cytosol"/>
    <property type="evidence" value="ECO:0007669"/>
    <property type="project" value="TreeGrafter"/>
</dbReference>
<proteinExistence type="predicted"/>
<dbReference type="GO" id="GO:0009116">
    <property type="term" value="P:nucleoside metabolic process"/>
    <property type="evidence" value="ECO:0007669"/>
    <property type="project" value="InterPro"/>
</dbReference>
<organism evidence="2 3">
    <name type="scientific">Wenjunlia tyrosinilytica</name>
    <dbReference type="NCBI Taxonomy" id="1544741"/>
    <lineage>
        <taxon>Bacteria</taxon>
        <taxon>Bacillati</taxon>
        <taxon>Actinomycetota</taxon>
        <taxon>Actinomycetes</taxon>
        <taxon>Kitasatosporales</taxon>
        <taxon>Streptomycetaceae</taxon>
        <taxon>Wenjunlia</taxon>
    </lineage>
</organism>
<dbReference type="PANTHER" id="PTHR46832">
    <property type="entry name" value="5'-METHYLTHIOADENOSINE/S-ADENOSYLHOMOCYSTEINE NUCLEOSIDASE"/>
    <property type="match status" value="1"/>
</dbReference>